<evidence type="ECO:0000256" key="18">
    <source>
        <dbReference type="ARBA" id="ARBA00023285"/>
    </source>
</evidence>
<dbReference type="GO" id="GO:0046872">
    <property type="term" value="F:metal ion binding"/>
    <property type="evidence" value="ECO:0007669"/>
    <property type="project" value="UniProtKB-KW"/>
</dbReference>
<keyword evidence="12" id="KW-0479">Metal-binding</keyword>
<keyword evidence="17" id="KW-0456">Lyase</keyword>
<keyword evidence="24" id="KW-1185">Reference proteome</keyword>
<dbReference type="InterPro" id="IPR050071">
    <property type="entry name" value="Dehydroquinate_synthase"/>
</dbReference>
<dbReference type="EMBL" id="CAUYUE010000002">
    <property type="protein sequence ID" value="CAK0744088.1"/>
    <property type="molecule type" value="Genomic_DNA"/>
</dbReference>
<evidence type="ECO:0000256" key="10">
    <source>
        <dbReference type="ARBA" id="ARBA00022490"/>
    </source>
</evidence>
<proteinExistence type="inferred from homology"/>
<comment type="subcellular location">
    <subcellularLocation>
        <location evidence="5">Cytoplasm</location>
    </subcellularLocation>
    <subcellularLocation>
        <location evidence="4">Plastid</location>
        <location evidence="4">Chloroplast</location>
    </subcellularLocation>
</comment>
<dbReference type="PANTHER" id="PTHR43622:SF7">
    <property type="entry name" value="3-DEHYDROQUINATE SYNTHASE, CHLOROPLASTIC"/>
    <property type="match status" value="1"/>
</dbReference>
<dbReference type="FunFam" id="1.20.1090.10:FF:000002">
    <property type="entry name" value="3-dehydroquinate synthase"/>
    <property type="match status" value="1"/>
</dbReference>
<dbReference type="AlphaFoldDB" id="A0AAV1HW63"/>
<comment type="pathway">
    <text evidence="6">Metabolic intermediate biosynthesis; chorismate biosynthesis; chorismate from D-erythrose 4-phosphate and phosphoenolpyruvate: step 2/7.</text>
</comment>
<dbReference type="FunFam" id="3.40.50.1970:FF:000001">
    <property type="entry name" value="3-dehydroquinate synthase"/>
    <property type="match status" value="1"/>
</dbReference>
<evidence type="ECO:0000256" key="13">
    <source>
        <dbReference type="ARBA" id="ARBA00022741"/>
    </source>
</evidence>
<dbReference type="CDD" id="cd08195">
    <property type="entry name" value="DHQS"/>
    <property type="match status" value="1"/>
</dbReference>
<name>A0AAV1HW63_9CHLO</name>
<dbReference type="GO" id="GO:0008652">
    <property type="term" value="P:amino acid biosynthetic process"/>
    <property type="evidence" value="ECO:0007669"/>
    <property type="project" value="UniProtKB-KW"/>
</dbReference>
<evidence type="ECO:0000256" key="20">
    <source>
        <dbReference type="ARBA" id="ARBA00068623"/>
    </source>
</evidence>
<keyword evidence="11" id="KW-0028">Amino-acid biosynthesis</keyword>
<evidence type="ECO:0000256" key="16">
    <source>
        <dbReference type="ARBA" id="ARBA00023141"/>
    </source>
</evidence>
<dbReference type="Proteomes" id="UP001314263">
    <property type="component" value="Unassembled WGS sequence"/>
</dbReference>
<evidence type="ECO:0000313" key="23">
    <source>
        <dbReference type="EMBL" id="CAK0744088.1"/>
    </source>
</evidence>
<evidence type="ECO:0000256" key="11">
    <source>
        <dbReference type="ARBA" id="ARBA00022605"/>
    </source>
</evidence>
<evidence type="ECO:0000313" key="24">
    <source>
        <dbReference type="Proteomes" id="UP001314263"/>
    </source>
</evidence>
<keyword evidence="10" id="KW-0963">Cytoplasm</keyword>
<evidence type="ECO:0000256" key="17">
    <source>
        <dbReference type="ARBA" id="ARBA00023239"/>
    </source>
</evidence>
<sequence>MKTVEVPLDDRSYPINIGSGILDDGSMIQRHIPGNKVLIVTNETIAPLYLERCYAALRQGDSRLQIEHVVLPDGEQYKSLDVLQKVWDKALEARLDRNATFVALGGGVIGDMTGFAAAAYQRGVHFIQVPTTVMAMVDSSVGGKTGVNHPLGKNMIGAFYQPRVVQIDVETLSTLPKRELASGLSEIVKYGLIRDPQLFAWLEQNMDKLLARDAAAMTYAIERSCVNKSEVVSADEREGGVRATLNLGHTFGHAMESSQGYGVWLHGEAVAAGMVMAADMSLRLGWIEEDILHRTIALLEMAELPTKPPQGMTVADFKGFMAVDKKVLDGKLRLILLKGPLGNCDVTGDFDPAVLEQTLEAFCH</sequence>
<evidence type="ECO:0000256" key="9">
    <source>
        <dbReference type="ARBA" id="ARBA00017684"/>
    </source>
</evidence>
<evidence type="ECO:0000256" key="3">
    <source>
        <dbReference type="ARBA" id="ARBA00001941"/>
    </source>
</evidence>
<dbReference type="Gene3D" id="1.20.1090.10">
    <property type="entry name" value="Dehydroquinate synthase-like - alpha domain"/>
    <property type="match status" value="1"/>
</dbReference>
<dbReference type="Pfam" id="PF24621">
    <property type="entry name" value="DHQS_C"/>
    <property type="match status" value="1"/>
</dbReference>
<comment type="caution">
    <text evidence="23">The sequence shown here is derived from an EMBL/GenBank/DDBJ whole genome shotgun (WGS) entry which is preliminary data.</text>
</comment>
<evidence type="ECO:0000256" key="7">
    <source>
        <dbReference type="ARBA" id="ARBA00005412"/>
    </source>
</evidence>
<evidence type="ECO:0000259" key="21">
    <source>
        <dbReference type="Pfam" id="PF01761"/>
    </source>
</evidence>
<dbReference type="GO" id="GO:0003856">
    <property type="term" value="F:3-dehydroquinate synthase activity"/>
    <property type="evidence" value="ECO:0007669"/>
    <property type="project" value="UniProtKB-EC"/>
</dbReference>
<evidence type="ECO:0000256" key="4">
    <source>
        <dbReference type="ARBA" id="ARBA00004229"/>
    </source>
</evidence>
<dbReference type="InterPro" id="IPR056179">
    <property type="entry name" value="DHQS_C"/>
</dbReference>
<dbReference type="InterPro" id="IPR030963">
    <property type="entry name" value="DHQ_synth_fam"/>
</dbReference>
<comment type="function">
    <text evidence="19">Catalyzes the second step in the shikimate pathway.</text>
</comment>
<reference evidence="23 24" key="1">
    <citation type="submission" date="2023-10" db="EMBL/GenBank/DDBJ databases">
        <authorList>
            <person name="Maclean D."/>
            <person name="Macfadyen A."/>
        </authorList>
    </citation>
    <scope>NUCLEOTIDE SEQUENCE [LARGE SCALE GENOMIC DNA]</scope>
</reference>
<comment type="similarity">
    <text evidence="7">Belongs to the sugar phosphate cyclases superfamily. Dehydroquinate synthase family.</text>
</comment>
<dbReference type="HAMAP" id="MF_00110">
    <property type="entry name" value="DHQ_synthase"/>
    <property type="match status" value="1"/>
</dbReference>
<dbReference type="NCBIfam" id="TIGR01357">
    <property type="entry name" value="aroB"/>
    <property type="match status" value="1"/>
</dbReference>
<evidence type="ECO:0000256" key="19">
    <source>
        <dbReference type="ARBA" id="ARBA00056090"/>
    </source>
</evidence>
<dbReference type="GO" id="GO:0009507">
    <property type="term" value="C:chloroplast"/>
    <property type="evidence" value="ECO:0007669"/>
    <property type="project" value="UniProtKB-SubCell"/>
</dbReference>
<keyword evidence="15" id="KW-0520">NAD</keyword>
<keyword evidence="18" id="KW-0170">Cobalt</keyword>
<evidence type="ECO:0000256" key="15">
    <source>
        <dbReference type="ARBA" id="ARBA00023027"/>
    </source>
</evidence>
<evidence type="ECO:0000256" key="12">
    <source>
        <dbReference type="ARBA" id="ARBA00022723"/>
    </source>
</evidence>
<evidence type="ECO:0000256" key="5">
    <source>
        <dbReference type="ARBA" id="ARBA00004496"/>
    </source>
</evidence>
<dbReference type="InterPro" id="IPR030960">
    <property type="entry name" value="DHQS/DOIS_N"/>
</dbReference>
<accession>A0AAV1HW63</accession>
<comment type="catalytic activity">
    <reaction evidence="1">
        <text>7-phospho-2-dehydro-3-deoxy-D-arabino-heptonate = 3-dehydroquinate + phosphate</text>
        <dbReference type="Rhea" id="RHEA:21968"/>
        <dbReference type="ChEBI" id="CHEBI:32364"/>
        <dbReference type="ChEBI" id="CHEBI:43474"/>
        <dbReference type="ChEBI" id="CHEBI:58394"/>
        <dbReference type="EC" id="4.2.3.4"/>
    </reaction>
</comment>
<evidence type="ECO:0000259" key="22">
    <source>
        <dbReference type="Pfam" id="PF24621"/>
    </source>
</evidence>
<keyword evidence="16" id="KW-0057">Aromatic amino acid biosynthesis</keyword>
<dbReference type="SUPFAM" id="SSF56796">
    <property type="entry name" value="Dehydroquinate synthase-like"/>
    <property type="match status" value="1"/>
</dbReference>
<comment type="cofactor">
    <cofactor evidence="2">
        <name>NAD(+)</name>
        <dbReference type="ChEBI" id="CHEBI:57540"/>
    </cofactor>
</comment>
<dbReference type="GO" id="GO:0009423">
    <property type="term" value="P:chorismate biosynthetic process"/>
    <property type="evidence" value="ECO:0007669"/>
    <property type="project" value="UniProtKB-ARBA"/>
</dbReference>
<dbReference type="Pfam" id="PF01761">
    <property type="entry name" value="DHQ_synthase"/>
    <property type="match status" value="1"/>
</dbReference>
<organism evidence="23 24">
    <name type="scientific">Coccomyxa viridis</name>
    <dbReference type="NCBI Taxonomy" id="1274662"/>
    <lineage>
        <taxon>Eukaryota</taxon>
        <taxon>Viridiplantae</taxon>
        <taxon>Chlorophyta</taxon>
        <taxon>core chlorophytes</taxon>
        <taxon>Trebouxiophyceae</taxon>
        <taxon>Trebouxiophyceae incertae sedis</taxon>
        <taxon>Coccomyxaceae</taxon>
        <taxon>Coccomyxa</taxon>
    </lineage>
</organism>
<evidence type="ECO:0000256" key="1">
    <source>
        <dbReference type="ARBA" id="ARBA00001393"/>
    </source>
</evidence>
<dbReference type="EC" id="4.2.3.4" evidence="8"/>
<feature type="domain" description="3-dehydroquinate synthase C-terminal" evidence="22">
    <location>
        <begin position="183"/>
        <end position="327"/>
    </location>
</feature>
<evidence type="ECO:0000256" key="14">
    <source>
        <dbReference type="ARBA" id="ARBA00022833"/>
    </source>
</evidence>
<comment type="cofactor">
    <cofactor evidence="3">
        <name>Co(2+)</name>
        <dbReference type="ChEBI" id="CHEBI:48828"/>
    </cofactor>
</comment>
<dbReference type="GO" id="GO:0009073">
    <property type="term" value="P:aromatic amino acid family biosynthetic process"/>
    <property type="evidence" value="ECO:0007669"/>
    <property type="project" value="UniProtKB-KW"/>
</dbReference>
<dbReference type="PANTHER" id="PTHR43622">
    <property type="entry name" value="3-DEHYDROQUINATE SYNTHASE"/>
    <property type="match status" value="1"/>
</dbReference>
<dbReference type="GO" id="GO:0000166">
    <property type="term" value="F:nucleotide binding"/>
    <property type="evidence" value="ECO:0007669"/>
    <property type="project" value="UniProtKB-KW"/>
</dbReference>
<evidence type="ECO:0000256" key="8">
    <source>
        <dbReference type="ARBA" id="ARBA00013031"/>
    </source>
</evidence>
<dbReference type="Gene3D" id="3.40.50.1970">
    <property type="match status" value="1"/>
</dbReference>
<keyword evidence="13" id="KW-0547">Nucleotide-binding</keyword>
<dbReference type="PIRSF" id="PIRSF001455">
    <property type="entry name" value="DHQ_synth"/>
    <property type="match status" value="1"/>
</dbReference>
<protein>
    <recommendedName>
        <fullName evidence="9">3-dehydroquinate synthase</fullName>
        <ecNumber evidence="8">4.2.3.4</ecNumber>
    </recommendedName>
    <alternativeName>
        <fullName evidence="20">3-dehydroquinate synthase, chloroplastic</fullName>
    </alternativeName>
</protein>
<dbReference type="InterPro" id="IPR016037">
    <property type="entry name" value="DHQ_synth_AroB"/>
</dbReference>
<evidence type="ECO:0000256" key="2">
    <source>
        <dbReference type="ARBA" id="ARBA00001911"/>
    </source>
</evidence>
<evidence type="ECO:0000256" key="6">
    <source>
        <dbReference type="ARBA" id="ARBA00004661"/>
    </source>
</evidence>
<keyword evidence="14" id="KW-0862">Zinc</keyword>
<gene>
    <name evidence="23" type="ORF">CVIRNUC_001520</name>
</gene>
<feature type="domain" description="3-dehydroquinate synthase N-terminal" evidence="21">
    <location>
        <begin position="69"/>
        <end position="181"/>
    </location>
</feature>